<keyword evidence="1" id="KW-0472">Membrane</keyword>
<keyword evidence="1" id="KW-1133">Transmembrane helix</keyword>
<dbReference type="Proteomes" id="UP001205748">
    <property type="component" value="Unassembled WGS sequence"/>
</dbReference>
<sequence>MEKLMLTLLAAGAGGLLGIKLKIPAGAMIGSMFAVALLNIFTDKGYIPGNFKLVAQMVIGGLIGLRFTKESFYELRELIFPTIILVIGLTTLCVITGYIVYRFTDLDLVTALFSTAPGGLADTTIIAEAYGADVKKVALMHLMRLITVITLLPLVIRYIIEHIPN</sequence>
<dbReference type="InterPro" id="IPR017516">
    <property type="entry name" value="AbrB_dup"/>
</dbReference>
<dbReference type="NCBIfam" id="TIGR03082">
    <property type="entry name" value="Gneg_AbrB_dup"/>
    <property type="match status" value="1"/>
</dbReference>
<name>A0AAE3KZ87_9FIRM</name>
<keyword evidence="1" id="KW-0812">Transmembrane</keyword>
<dbReference type="PANTHER" id="PTHR38457:SF1">
    <property type="entry name" value="REGULATOR ABRB-RELATED"/>
    <property type="match status" value="1"/>
</dbReference>
<feature type="transmembrane region" description="Helical" evidence="1">
    <location>
        <begin position="142"/>
        <end position="160"/>
    </location>
</feature>
<dbReference type="PANTHER" id="PTHR38457">
    <property type="entry name" value="REGULATOR ABRB-RELATED"/>
    <property type="match status" value="1"/>
</dbReference>
<dbReference type="InterPro" id="IPR007820">
    <property type="entry name" value="AbrB_fam"/>
</dbReference>
<organism evidence="2 3">
    <name type="scientific">Irregularibacter muris</name>
    <dbReference type="NCBI Taxonomy" id="1796619"/>
    <lineage>
        <taxon>Bacteria</taxon>
        <taxon>Bacillati</taxon>
        <taxon>Bacillota</taxon>
        <taxon>Clostridia</taxon>
        <taxon>Eubacteriales</taxon>
        <taxon>Eubacteriaceae</taxon>
        <taxon>Irregularibacter</taxon>
    </lineage>
</organism>
<gene>
    <name evidence="2" type="ORF">NSA47_07510</name>
</gene>
<dbReference type="GO" id="GO:0016020">
    <property type="term" value="C:membrane"/>
    <property type="evidence" value="ECO:0007669"/>
    <property type="project" value="InterPro"/>
</dbReference>
<evidence type="ECO:0000313" key="3">
    <source>
        <dbReference type="Proteomes" id="UP001205748"/>
    </source>
</evidence>
<keyword evidence="3" id="KW-1185">Reference proteome</keyword>
<dbReference type="AlphaFoldDB" id="A0AAE3KZ87"/>
<protein>
    <submittedName>
        <fullName evidence="2">AbrB family transcriptional regulator</fullName>
    </submittedName>
</protein>
<feature type="transmembrane region" description="Helical" evidence="1">
    <location>
        <begin position="79"/>
        <end position="101"/>
    </location>
</feature>
<comment type="caution">
    <text evidence="2">The sequence shown here is derived from an EMBL/GenBank/DDBJ whole genome shotgun (WGS) entry which is preliminary data.</text>
</comment>
<evidence type="ECO:0000313" key="2">
    <source>
        <dbReference type="EMBL" id="MCR1898830.1"/>
    </source>
</evidence>
<dbReference type="GO" id="GO:0010468">
    <property type="term" value="P:regulation of gene expression"/>
    <property type="evidence" value="ECO:0007669"/>
    <property type="project" value="InterPro"/>
</dbReference>
<dbReference type="Pfam" id="PF05145">
    <property type="entry name" value="AbrB"/>
    <property type="match status" value="1"/>
</dbReference>
<feature type="transmembrane region" description="Helical" evidence="1">
    <location>
        <begin position="49"/>
        <end position="67"/>
    </location>
</feature>
<proteinExistence type="predicted"/>
<dbReference type="EMBL" id="JANKAS010000005">
    <property type="protein sequence ID" value="MCR1898830.1"/>
    <property type="molecule type" value="Genomic_DNA"/>
</dbReference>
<dbReference type="RefSeq" id="WP_257530565.1">
    <property type="nucleotide sequence ID" value="NZ_JANKAS010000005.1"/>
</dbReference>
<reference evidence="2" key="1">
    <citation type="submission" date="2022-07" db="EMBL/GenBank/DDBJ databases">
        <title>Enhanced cultured diversity of the mouse gut microbiota enables custom-made synthetic communities.</title>
        <authorList>
            <person name="Afrizal A."/>
        </authorList>
    </citation>
    <scope>NUCLEOTIDE SEQUENCE</scope>
    <source>
        <strain evidence="2">DSM 28593</strain>
    </source>
</reference>
<evidence type="ECO:0000256" key="1">
    <source>
        <dbReference type="SAM" id="Phobius"/>
    </source>
</evidence>
<accession>A0AAE3KZ87</accession>